<organism evidence="1 2">
    <name type="scientific">Bradyrhizobium jicamae</name>
    <dbReference type="NCBI Taxonomy" id="280332"/>
    <lineage>
        <taxon>Bacteria</taxon>
        <taxon>Pseudomonadati</taxon>
        <taxon>Pseudomonadota</taxon>
        <taxon>Alphaproteobacteria</taxon>
        <taxon>Hyphomicrobiales</taxon>
        <taxon>Nitrobacteraceae</taxon>
        <taxon>Bradyrhizobium</taxon>
    </lineage>
</organism>
<dbReference type="Pfam" id="PF03237">
    <property type="entry name" value="Terminase_6N"/>
    <property type="match status" value="1"/>
</dbReference>
<dbReference type="Gene3D" id="3.40.50.300">
    <property type="entry name" value="P-loop containing nucleotide triphosphate hydrolases"/>
    <property type="match status" value="1"/>
</dbReference>
<reference evidence="2" key="1">
    <citation type="journal article" date="2021" name="ISME J.">
        <title>Evolutionary origin and ecological implication of a unique nif island in free-living Bradyrhizobium lineages.</title>
        <authorList>
            <person name="Tao J."/>
        </authorList>
    </citation>
    <scope>NUCLEOTIDE SEQUENCE [LARGE SCALE GENOMIC DNA]</scope>
    <source>
        <strain evidence="2">SZCCT0434</strain>
    </source>
</reference>
<keyword evidence="2" id="KW-1185">Reference proteome</keyword>
<name>A0ABS5FB04_9BRAD</name>
<evidence type="ECO:0000313" key="1">
    <source>
        <dbReference type="EMBL" id="MBR0793964.1"/>
    </source>
</evidence>
<evidence type="ECO:0000313" key="2">
    <source>
        <dbReference type="Proteomes" id="UP001315278"/>
    </source>
</evidence>
<dbReference type="EMBL" id="JAFCJH010000001">
    <property type="protein sequence ID" value="MBR0793964.1"/>
    <property type="molecule type" value="Genomic_DNA"/>
</dbReference>
<comment type="caution">
    <text evidence="1">The sequence shown here is derived from an EMBL/GenBank/DDBJ whole genome shotgun (WGS) entry which is preliminary data.</text>
</comment>
<protein>
    <submittedName>
        <fullName evidence="1">Terminase family protein</fullName>
    </submittedName>
</protein>
<dbReference type="InterPro" id="IPR027417">
    <property type="entry name" value="P-loop_NTPase"/>
</dbReference>
<dbReference type="RefSeq" id="WP_212491555.1">
    <property type="nucleotide sequence ID" value="NZ_JAFCJH010000001.1"/>
</dbReference>
<accession>A0ABS5FB04</accession>
<dbReference type="Proteomes" id="UP001315278">
    <property type="component" value="Unassembled WGS sequence"/>
</dbReference>
<gene>
    <name evidence="1" type="ORF">JQ615_01030</name>
</gene>
<proteinExistence type="predicted"/>
<sequence length="252" mass="27868">MSMVADLLRAIDPAQIAADADLIADDWQLDFIRSDAAQMAALIPRQHGKTEAAVLKALSIAMSELDSLIVIASPAQRLSDEFIRRARKAYERIDGAPPLVGDAARRLEFQSGSRILAVPGDNDGDTIRGLANVRLAIIDECSRCSDDLIAAIRPFLATNKRGQLIYLSTPAGKRGVFYETWVSSDSDWKRIHVKLGSCSRITSEFLDRERKNLGPTKFAQEYECEFLDNDDAAFSTTLIDAIVDPNLKAIRW</sequence>